<proteinExistence type="predicted"/>
<dbReference type="AlphaFoldDB" id="W9SDS8"/>
<sequence>MGCYWVFLIWSNPSLPEVTRQVTGLWAYEDVAVQNFPNPHSVARPNFSAQLELTRPNYTSTCLRN</sequence>
<dbReference type="EMBL" id="KE619693">
    <property type="protein sequence ID" value="EXC36161.1"/>
    <property type="molecule type" value="Genomic_DNA"/>
</dbReference>
<reference evidence="2" key="1">
    <citation type="submission" date="2013-01" db="EMBL/GenBank/DDBJ databases">
        <title>Draft Genome Sequence of a Mulberry Tree, Morus notabilis C.K. Schneid.</title>
        <authorList>
            <person name="He N."/>
            <person name="Zhao S."/>
        </authorList>
    </citation>
    <scope>NUCLEOTIDE SEQUENCE</scope>
</reference>
<dbReference type="Proteomes" id="UP000030645">
    <property type="component" value="Unassembled WGS sequence"/>
</dbReference>
<organism evidence="1 2">
    <name type="scientific">Morus notabilis</name>
    <dbReference type="NCBI Taxonomy" id="981085"/>
    <lineage>
        <taxon>Eukaryota</taxon>
        <taxon>Viridiplantae</taxon>
        <taxon>Streptophyta</taxon>
        <taxon>Embryophyta</taxon>
        <taxon>Tracheophyta</taxon>
        <taxon>Spermatophyta</taxon>
        <taxon>Magnoliopsida</taxon>
        <taxon>eudicotyledons</taxon>
        <taxon>Gunneridae</taxon>
        <taxon>Pentapetalae</taxon>
        <taxon>rosids</taxon>
        <taxon>fabids</taxon>
        <taxon>Rosales</taxon>
        <taxon>Moraceae</taxon>
        <taxon>Moreae</taxon>
        <taxon>Morus</taxon>
    </lineage>
</organism>
<name>W9SDS8_9ROSA</name>
<gene>
    <name evidence="1" type="ORF">L484_002977</name>
</gene>
<protein>
    <submittedName>
        <fullName evidence="1">Uncharacterized protein</fullName>
    </submittedName>
</protein>
<evidence type="ECO:0000313" key="1">
    <source>
        <dbReference type="EMBL" id="EXC36161.1"/>
    </source>
</evidence>
<accession>W9SDS8</accession>
<keyword evidence="2" id="KW-1185">Reference proteome</keyword>
<evidence type="ECO:0000313" key="2">
    <source>
        <dbReference type="Proteomes" id="UP000030645"/>
    </source>
</evidence>